<evidence type="ECO:0000256" key="3">
    <source>
        <dbReference type="ARBA" id="ARBA00022519"/>
    </source>
</evidence>
<dbReference type="GO" id="GO:0016020">
    <property type="term" value="C:membrane"/>
    <property type="evidence" value="ECO:0007669"/>
    <property type="project" value="InterPro"/>
</dbReference>
<dbReference type="AlphaFoldDB" id="A0A1M7JKQ3"/>
<dbReference type="GO" id="GO:0015293">
    <property type="term" value="F:symporter activity"/>
    <property type="evidence" value="ECO:0007669"/>
    <property type="project" value="UniProtKB-KW"/>
</dbReference>
<accession>A0A1M7JKQ3</accession>
<keyword evidence="2" id="KW-1003">Cell membrane</keyword>
<keyword evidence="4 8" id="KW-0812">Transmembrane</keyword>
<keyword evidence="1" id="KW-0813">Transport</keyword>
<evidence type="ECO:0000313" key="10">
    <source>
        <dbReference type="Proteomes" id="UP000184038"/>
    </source>
</evidence>
<feature type="transmembrane region" description="Helical" evidence="8">
    <location>
        <begin position="324"/>
        <end position="344"/>
    </location>
</feature>
<proteinExistence type="predicted"/>
<feature type="transmembrane region" description="Helical" evidence="8">
    <location>
        <begin position="39"/>
        <end position="60"/>
    </location>
</feature>
<feature type="transmembrane region" description="Helical" evidence="8">
    <location>
        <begin position="130"/>
        <end position="150"/>
    </location>
</feature>
<evidence type="ECO:0000256" key="5">
    <source>
        <dbReference type="ARBA" id="ARBA00022847"/>
    </source>
</evidence>
<feature type="transmembrane region" description="Helical" evidence="8">
    <location>
        <begin position="104"/>
        <end position="124"/>
    </location>
</feature>
<keyword evidence="6 8" id="KW-1133">Transmembrane helix</keyword>
<name>A0A1M7JKQ3_9FIRM</name>
<evidence type="ECO:0000256" key="4">
    <source>
        <dbReference type="ARBA" id="ARBA00022692"/>
    </source>
</evidence>
<feature type="transmembrane region" description="Helical" evidence="8">
    <location>
        <begin position="261"/>
        <end position="285"/>
    </location>
</feature>
<dbReference type="STRING" id="1120996.SAMN02746066_02345"/>
<evidence type="ECO:0000256" key="6">
    <source>
        <dbReference type="ARBA" id="ARBA00022989"/>
    </source>
</evidence>
<reference evidence="9 10" key="1">
    <citation type="submission" date="2016-11" db="EMBL/GenBank/DDBJ databases">
        <authorList>
            <person name="Jaros S."/>
            <person name="Januszkiewicz K."/>
            <person name="Wedrychowicz H."/>
        </authorList>
    </citation>
    <scope>NUCLEOTIDE SEQUENCE [LARGE SCALE GENOMIC DNA]</scope>
    <source>
        <strain evidence="9 10">DSM 15930</strain>
    </source>
</reference>
<evidence type="ECO:0000256" key="8">
    <source>
        <dbReference type="SAM" id="Phobius"/>
    </source>
</evidence>
<evidence type="ECO:0000256" key="7">
    <source>
        <dbReference type="ARBA" id="ARBA00023136"/>
    </source>
</evidence>
<keyword evidence="10" id="KW-1185">Reference proteome</keyword>
<dbReference type="Proteomes" id="UP000184038">
    <property type="component" value="Unassembled WGS sequence"/>
</dbReference>
<feature type="transmembrane region" description="Helical" evidence="8">
    <location>
        <begin position="221"/>
        <end position="241"/>
    </location>
</feature>
<keyword evidence="3" id="KW-0997">Cell inner membrane</keyword>
<evidence type="ECO:0000313" key="9">
    <source>
        <dbReference type="EMBL" id="SHM53536.1"/>
    </source>
</evidence>
<feature type="transmembrane region" description="Helical" evidence="8">
    <location>
        <begin position="180"/>
        <end position="201"/>
    </location>
</feature>
<dbReference type="EMBL" id="FRCP01000011">
    <property type="protein sequence ID" value="SHM53536.1"/>
    <property type="molecule type" value="Genomic_DNA"/>
</dbReference>
<keyword evidence="7 8" id="KW-0472">Membrane</keyword>
<gene>
    <name evidence="9" type="ORF">SAMN02746066_02345</name>
</gene>
<feature type="transmembrane region" description="Helical" evidence="8">
    <location>
        <begin position="291"/>
        <end position="312"/>
    </location>
</feature>
<keyword evidence="5" id="KW-0769">Symport</keyword>
<evidence type="ECO:0000256" key="1">
    <source>
        <dbReference type="ARBA" id="ARBA00022448"/>
    </source>
</evidence>
<dbReference type="InterPro" id="IPR004673">
    <property type="entry name" value="L-rhamnose-proton_sym_RhaT"/>
</dbReference>
<feature type="transmembrane region" description="Helical" evidence="8">
    <location>
        <begin position="6"/>
        <end position="27"/>
    </location>
</feature>
<dbReference type="RefSeq" id="WP_084139215.1">
    <property type="nucleotide sequence ID" value="NZ_FRCP01000011.1"/>
</dbReference>
<dbReference type="Pfam" id="PF06379">
    <property type="entry name" value="RhaT"/>
    <property type="match status" value="1"/>
</dbReference>
<organism evidence="9 10">
    <name type="scientific">Anaerosporobacter mobilis DSM 15930</name>
    <dbReference type="NCBI Taxonomy" id="1120996"/>
    <lineage>
        <taxon>Bacteria</taxon>
        <taxon>Bacillati</taxon>
        <taxon>Bacillota</taxon>
        <taxon>Clostridia</taxon>
        <taxon>Lachnospirales</taxon>
        <taxon>Lachnospiraceae</taxon>
        <taxon>Anaerosporobacter</taxon>
    </lineage>
</organism>
<evidence type="ECO:0000256" key="2">
    <source>
        <dbReference type="ARBA" id="ARBA00022475"/>
    </source>
</evidence>
<dbReference type="GO" id="GO:0015153">
    <property type="term" value="F:rhamnose transmembrane transporter activity"/>
    <property type="evidence" value="ECO:0007669"/>
    <property type="project" value="InterPro"/>
</dbReference>
<dbReference type="OrthoDB" id="5241629at2"/>
<sequence length="345" mass="36845">MSVGTSSIMIGFAILLFAGLCQGSFGLGYKNYQPLKWEAFWGVYCLFCVIVPLCWAWYQVPNFLNYLSNAEVKNIVVPVICGTIWGISAVGFSKAVTYIGISLVYGLSMGISAVIGSIIPLLTMENKPSITSIVLLIVGMLVTLAGIAVITKAGIVKIAEQQTVEKDNANKDGRAGKAKIGLLLAMLSGFGSGAMNIGFDFASPIGNAIMQDGYGETGASAIQWLLVLLGGALAGIIYCIIDLSKNKTWVSFTYKGSKKRIVILFITSIVWFAALASYGIATLMLGDMGAVTGWILFNALALIISNLWGMQCGEWKGAKKGKKILLYGNLVLIISWIFIGISNAI</sequence>
<protein>
    <submittedName>
        <fullName evidence="9">L-rhamnose-H+ transport protein</fullName>
    </submittedName>
</protein>
<feature type="transmembrane region" description="Helical" evidence="8">
    <location>
        <begin position="72"/>
        <end position="92"/>
    </location>
</feature>